<dbReference type="InterPro" id="IPR001680">
    <property type="entry name" value="WD40_rpt"/>
</dbReference>
<dbReference type="InterPro" id="IPR050865">
    <property type="entry name" value="BEACH_Domain"/>
</dbReference>
<dbReference type="InterPro" id="IPR046851">
    <property type="entry name" value="NBCH_WD40"/>
</dbReference>
<feature type="non-terminal residue" evidence="3">
    <location>
        <position position="1"/>
    </location>
</feature>
<evidence type="ECO:0000313" key="3">
    <source>
        <dbReference type="EMBL" id="OBS64461.1"/>
    </source>
</evidence>
<dbReference type="AlphaFoldDB" id="A0A1A6GDY3"/>
<feature type="domain" description="Neurobeachin beta-propeller" evidence="2">
    <location>
        <begin position="4"/>
        <end position="145"/>
    </location>
</feature>
<dbReference type="GO" id="GO:0016020">
    <property type="term" value="C:membrane"/>
    <property type="evidence" value="ECO:0007669"/>
    <property type="project" value="TreeGrafter"/>
</dbReference>
<feature type="non-terminal residue" evidence="3">
    <location>
        <position position="194"/>
    </location>
</feature>
<dbReference type="GO" id="GO:0019901">
    <property type="term" value="F:protein kinase binding"/>
    <property type="evidence" value="ECO:0007669"/>
    <property type="project" value="TreeGrafter"/>
</dbReference>
<gene>
    <name evidence="3" type="ORF">A6R68_07001</name>
</gene>
<sequence>ETTTPRAILTGHDYEITCAAVCAELGLVLSGSQEGPCLIHSMNGDLLRTLEGPENCLKPKLIQASREGHCVIFYENGCFCTFSVNGKLQATMETDDHIRAIQLSRDGQYLLTGGDNGVVIVRQVSDLRQLFAYPGCDAGIRAMALSFDQRSQEPQASYKEEEAMLLLTGHYKGTTIAVSPVRREHLECPSIGES</sequence>
<evidence type="ECO:0000256" key="1">
    <source>
        <dbReference type="ARBA" id="ARBA00022574"/>
    </source>
</evidence>
<accession>A0A1A6GDY3</accession>
<organism evidence="3 4">
    <name type="scientific">Neotoma lepida</name>
    <name type="common">Desert woodrat</name>
    <dbReference type="NCBI Taxonomy" id="56216"/>
    <lineage>
        <taxon>Eukaryota</taxon>
        <taxon>Metazoa</taxon>
        <taxon>Chordata</taxon>
        <taxon>Craniata</taxon>
        <taxon>Vertebrata</taxon>
        <taxon>Euteleostomi</taxon>
        <taxon>Mammalia</taxon>
        <taxon>Eutheria</taxon>
        <taxon>Euarchontoglires</taxon>
        <taxon>Glires</taxon>
        <taxon>Rodentia</taxon>
        <taxon>Myomorpha</taxon>
        <taxon>Muroidea</taxon>
        <taxon>Cricetidae</taxon>
        <taxon>Neotominae</taxon>
        <taxon>Neotoma</taxon>
    </lineage>
</organism>
<dbReference type="PANTHER" id="PTHR13743">
    <property type="entry name" value="BEIGE/BEACH-RELATED"/>
    <property type="match status" value="1"/>
</dbReference>
<proteinExistence type="predicted"/>
<dbReference type="InterPro" id="IPR036322">
    <property type="entry name" value="WD40_repeat_dom_sf"/>
</dbReference>
<keyword evidence="1" id="KW-0853">WD repeat</keyword>
<evidence type="ECO:0000313" key="4">
    <source>
        <dbReference type="Proteomes" id="UP000092124"/>
    </source>
</evidence>
<protein>
    <recommendedName>
        <fullName evidence="2">Neurobeachin beta-propeller domain-containing protein</fullName>
    </recommendedName>
</protein>
<dbReference type="GO" id="GO:0008104">
    <property type="term" value="P:intracellular protein localization"/>
    <property type="evidence" value="ECO:0007669"/>
    <property type="project" value="TreeGrafter"/>
</dbReference>
<dbReference type="Gene3D" id="2.130.10.10">
    <property type="entry name" value="YVTN repeat-like/Quinoprotein amine dehydrogenase"/>
    <property type="match status" value="1"/>
</dbReference>
<dbReference type="InterPro" id="IPR015943">
    <property type="entry name" value="WD40/YVTN_repeat-like_dom_sf"/>
</dbReference>
<dbReference type="Proteomes" id="UP000092124">
    <property type="component" value="Unassembled WGS sequence"/>
</dbReference>
<dbReference type="EMBL" id="LZPO01097190">
    <property type="protein sequence ID" value="OBS64461.1"/>
    <property type="molecule type" value="Genomic_DNA"/>
</dbReference>
<keyword evidence="4" id="KW-1185">Reference proteome</keyword>
<dbReference type="OrthoDB" id="9565857at2759"/>
<dbReference type="GO" id="GO:0005829">
    <property type="term" value="C:cytosol"/>
    <property type="evidence" value="ECO:0007669"/>
    <property type="project" value="TreeGrafter"/>
</dbReference>
<evidence type="ECO:0000259" key="2">
    <source>
        <dbReference type="Pfam" id="PF20426"/>
    </source>
</evidence>
<dbReference type="SUPFAM" id="SSF50978">
    <property type="entry name" value="WD40 repeat-like"/>
    <property type="match status" value="1"/>
</dbReference>
<name>A0A1A6GDY3_NEOLE</name>
<dbReference type="Pfam" id="PF20426">
    <property type="entry name" value="NBCH_WD40"/>
    <property type="match status" value="1"/>
</dbReference>
<reference evidence="3 4" key="1">
    <citation type="submission" date="2016-06" db="EMBL/GenBank/DDBJ databases">
        <title>The Draft Genome Sequence and Annotation of the Desert Woodrat Neotoma lepida.</title>
        <authorList>
            <person name="Campbell M."/>
            <person name="Oakeson K.F."/>
            <person name="Yandell M."/>
            <person name="Halpert J.R."/>
            <person name="Dearing D."/>
        </authorList>
    </citation>
    <scope>NUCLEOTIDE SEQUENCE [LARGE SCALE GENOMIC DNA]</scope>
    <source>
        <strain evidence="3">417</strain>
        <tissue evidence="3">Liver</tissue>
    </source>
</reference>
<dbReference type="SMART" id="SM00320">
    <property type="entry name" value="WD40"/>
    <property type="match status" value="2"/>
</dbReference>
<dbReference type="STRING" id="56216.A0A1A6GDY3"/>
<dbReference type="PANTHER" id="PTHR13743:SF64">
    <property type="entry name" value="LIPOPOLYSACCHARIDE-RESPONSIVE AND BEIGE-LIKE ANCHOR PROTEIN"/>
    <property type="match status" value="1"/>
</dbReference>
<comment type="caution">
    <text evidence="3">The sequence shown here is derived from an EMBL/GenBank/DDBJ whole genome shotgun (WGS) entry which is preliminary data.</text>
</comment>